<feature type="compositionally biased region" description="Gly residues" evidence="1">
    <location>
        <begin position="229"/>
        <end position="255"/>
    </location>
</feature>
<keyword evidence="3" id="KW-1185">Reference proteome</keyword>
<organism evidence="2 3">
    <name type="scientific">Porphyra umbilicalis</name>
    <name type="common">Purple laver</name>
    <name type="synonym">Red alga</name>
    <dbReference type="NCBI Taxonomy" id="2786"/>
    <lineage>
        <taxon>Eukaryota</taxon>
        <taxon>Rhodophyta</taxon>
        <taxon>Bangiophyceae</taxon>
        <taxon>Bangiales</taxon>
        <taxon>Bangiaceae</taxon>
        <taxon>Porphyra</taxon>
    </lineage>
</organism>
<sequence>MSMARPSAAAAVSSADRASVAGTLPLPNGHRGTTAAARVSGVSPLSFPPTAADGGEVAGLPRGVLSPLTPASSATDRWADASGEGPLAASKTLAGGDRGAAGRTSAPLRRRFSLRRAASGAWSSRGGGGGDSDSLRSRGSNGSPSPVSPALSSMASLPSVDRLSSSASSTSHPSSIATFGTRPSTAAGDRDDAPLGARLRLSRLRKVVTVGPTGTAARAAAMVERNGSVQGGGVRLSGGGGGGGGGGGDGMGSEDGGADPDALRSGYSASSAVRTRSARAALGVPSVPLSRLGVSWARDVFVVVHNSMRLEARDMASMLVRLVGQTAELVEGDWESFWGWVEVWRGFVSRMLDAEEEVLLPWAEGDTPLQLDGGFSREDRSVHVNNLRRVVDKLGAHRGAFDDMSPTRRVARLRAILDKWVTALERFFLEVETRLPPLLEARAADPAAAEAASAEAARLLATHIADGPEPRMHLVLLLRSLEGNRKALGAWKSAALDRKTSLSLPLWRGRVAASHYETIDYFLRKTNL</sequence>
<name>A0A1X6NM02_PORUM</name>
<evidence type="ECO:0000313" key="3">
    <source>
        <dbReference type="Proteomes" id="UP000218209"/>
    </source>
</evidence>
<feature type="compositionally biased region" description="Low complexity" evidence="1">
    <location>
        <begin position="115"/>
        <end position="124"/>
    </location>
</feature>
<dbReference type="EMBL" id="KV919469">
    <property type="protein sequence ID" value="OSX69617.1"/>
    <property type="molecule type" value="Genomic_DNA"/>
</dbReference>
<reference evidence="2 3" key="1">
    <citation type="submission" date="2017-03" db="EMBL/GenBank/DDBJ databases">
        <title>WGS assembly of Porphyra umbilicalis.</title>
        <authorList>
            <person name="Brawley S.H."/>
            <person name="Blouin N.A."/>
            <person name="Ficko-Blean E."/>
            <person name="Wheeler G.L."/>
            <person name="Lohr M."/>
            <person name="Goodson H.V."/>
            <person name="Jenkins J.W."/>
            <person name="Blaby-Haas C.E."/>
            <person name="Helliwell K.E."/>
            <person name="Chan C."/>
            <person name="Marriage T."/>
            <person name="Bhattacharya D."/>
            <person name="Klein A.S."/>
            <person name="Badis Y."/>
            <person name="Brodie J."/>
            <person name="Cao Y."/>
            <person name="Collen J."/>
            <person name="Dittami S.M."/>
            <person name="Gachon C.M."/>
            <person name="Green B.R."/>
            <person name="Karpowicz S."/>
            <person name="Kim J.W."/>
            <person name="Kudahl U."/>
            <person name="Lin S."/>
            <person name="Michel G."/>
            <person name="Mittag M."/>
            <person name="Olson B.J."/>
            <person name="Pangilinan J."/>
            <person name="Peng Y."/>
            <person name="Qiu H."/>
            <person name="Shu S."/>
            <person name="Singer J.T."/>
            <person name="Smith A.G."/>
            <person name="Sprecher B.N."/>
            <person name="Wagner V."/>
            <person name="Wang W."/>
            <person name="Wang Z.-Y."/>
            <person name="Yan J."/>
            <person name="Yarish C."/>
            <person name="Zoeuner-Riek S."/>
            <person name="Zhuang Y."/>
            <person name="Zou Y."/>
            <person name="Lindquist E.A."/>
            <person name="Grimwood J."/>
            <person name="Barry K."/>
            <person name="Rokhsar D.S."/>
            <person name="Schmutz J."/>
            <person name="Stiller J.W."/>
            <person name="Grossman A.R."/>
            <person name="Prochnik S.E."/>
        </authorList>
    </citation>
    <scope>NUCLEOTIDE SEQUENCE [LARGE SCALE GENOMIC DNA]</scope>
    <source>
        <strain evidence="2">4086291</strain>
    </source>
</reference>
<evidence type="ECO:0000256" key="1">
    <source>
        <dbReference type="SAM" id="MobiDB-lite"/>
    </source>
</evidence>
<gene>
    <name evidence="2" type="ORF">BU14_1339s0001</name>
</gene>
<protein>
    <submittedName>
        <fullName evidence="2">Uncharacterized protein</fullName>
    </submittedName>
</protein>
<feature type="compositionally biased region" description="Low complexity" evidence="1">
    <location>
        <begin position="137"/>
        <end position="175"/>
    </location>
</feature>
<dbReference type="AlphaFoldDB" id="A0A1X6NM02"/>
<proteinExistence type="predicted"/>
<dbReference type="Proteomes" id="UP000218209">
    <property type="component" value="Unassembled WGS sequence"/>
</dbReference>
<accession>A0A1X6NM02</accession>
<feature type="compositionally biased region" description="Low complexity" evidence="1">
    <location>
        <begin position="1"/>
        <end position="21"/>
    </location>
</feature>
<evidence type="ECO:0000313" key="2">
    <source>
        <dbReference type="EMBL" id="OSX69617.1"/>
    </source>
</evidence>
<feature type="region of interest" description="Disordered" evidence="1">
    <location>
        <begin position="228"/>
        <end position="267"/>
    </location>
</feature>
<feature type="region of interest" description="Disordered" evidence="1">
    <location>
        <begin position="1"/>
        <end position="193"/>
    </location>
</feature>